<dbReference type="Proteomes" id="UP000694925">
    <property type="component" value="Unplaced"/>
</dbReference>
<dbReference type="GeneID" id="108632859"/>
<dbReference type="AlphaFoldDB" id="A0AAJ7NFX8"/>
<dbReference type="KEGG" id="ccal:108632859"/>
<feature type="compositionally biased region" description="Polar residues" evidence="1">
    <location>
        <begin position="26"/>
        <end position="45"/>
    </location>
</feature>
<evidence type="ECO:0000256" key="1">
    <source>
        <dbReference type="SAM" id="MobiDB-lite"/>
    </source>
</evidence>
<feature type="region of interest" description="Disordered" evidence="1">
    <location>
        <begin position="25"/>
        <end position="50"/>
    </location>
</feature>
<protein>
    <submittedName>
        <fullName evidence="4">Uncharacterized protein LOC108632859 isoform X1</fullName>
    </submittedName>
</protein>
<evidence type="ECO:0000313" key="4">
    <source>
        <dbReference type="RefSeq" id="XP_017893179.1"/>
    </source>
</evidence>
<gene>
    <name evidence="4" type="primary">LOC108632859</name>
</gene>
<evidence type="ECO:0000256" key="2">
    <source>
        <dbReference type="SAM" id="SignalP"/>
    </source>
</evidence>
<organism evidence="3 4">
    <name type="scientific">Ceratina calcarata</name>
    <dbReference type="NCBI Taxonomy" id="156304"/>
    <lineage>
        <taxon>Eukaryota</taxon>
        <taxon>Metazoa</taxon>
        <taxon>Ecdysozoa</taxon>
        <taxon>Arthropoda</taxon>
        <taxon>Hexapoda</taxon>
        <taxon>Insecta</taxon>
        <taxon>Pterygota</taxon>
        <taxon>Neoptera</taxon>
        <taxon>Endopterygota</taxon>
        <taxon>Hymenoptera</taxon>
        <taxon>Apocrita</taxon>
        <taxon>Aculeata</taxon>
        <taxon>Apoidea</taxon>
        <taxon>Anthophila</taxon>
        <taxon>Apidae</taxon>
        <taxon>Ceratina</taxon>
        <taxon>Zadontomerus</taxon>
    </lineage>
</organism>
<feature type="chain" id="PRO_5042491830" evidence="2">
    <location>
        <begin position="20"/>
        <end position="314"/>
    </location>
</feature>
<proteinExistence type="predicted"/>
<accession>A0AAJ7NFX8</accession>
<dbReference type="RefSeq" id="XP_017893179.1">
    <property type="nucleotide sequence ID" value="XM_018037690.2"/>
</dbReference>
<keyword evidence="3" id="KW-1185">Reference proteome</keyword>
<feature type="signal peptide" evidence="2">
    <location>
        <begin position="1"/>
        <end position="19"/>
    </location>
</feature>
<reference evidence="4" key="1">
    <citation type="submission" date="2025-08" db="UniProtKB">
        <authorList>
            <consortium name="RefSeq"/>
        </authorList>
    </citation>
    <scope>IDENTIFICATION</scope>
    <source>
        <tissue evidence="4">Whole body</tissue>
    </source>
</reference>
<sequence length="314" mass="36192">MDMWVYLPMVSLLVRAIVGNSEIDDTTVSSDIGSGNASDISPNDNHTAEPSIDVWKMSKRERNKRGVDPNVIDEVKSRNDLLNSDKIVFKEMTMGPWFPPTRREGFEQILQERTNPQRWWQDEKRNTGKPILSCECKLHVMYHHGFDSGGGKRGAVYTSDVGSKRTKINYNRDDQNKILNELNGIEGQDLSKMIWDKWGGKRADMSNRERVLLFLKNPDARVLNVIKGGLPKERAARIKDIILTMYGKHDFDNEASNDERVNEIDDCRLTTPAKKEHEQYKKTKFNPWGGKRSVRSWNDYIECMLKTLNMDSHS</sequence>
<keyword evidence="2" id="KW-0732">Signal</keyword>
<evidence type="ECO:0000313" key="3">
    <source>
        <dbReference type="Proteomes" id="UP000694925"/>
    </source>
</evidence>
<name>A0AAJ7NFX8_9HYME</name>